<evidence type="ECO:0000259" key="2">
    <source>
        <dbReference type="PROSITE" id="PS51752"/>
    </source>
</evidence>
<dbReference type="InterPro" id="IPR021917">
    <property type="entry name" value="Unchr_Zn-peptidase-like"/>
</dbReference>
<dbReference type="EMBL" id="VJMH01006954">
    <property type="protein sequence ID" value="KAF0687233.1"/>
    <property type="molecule type" value="Genomic_DNA"/>
</dbReference>
<organism evidence="4 5">
    <name type="scientific">Aphanomyces stellatus</name>
    <dbReference type="NCBI Taxonomy" id="120398"/>
    <lineage>
        <taxon>Eukaryota</taxon>
        <taxon>Sar</taxon>
        <taxon>Stramenopiles</taxon>
        <taxon>Oomycota</taxon>
        <taxon>Saprolegniomycetes</taxon>
        <taxon>Saprolegniales</taxon>
        <taxon>Verrucalvaceae</taxon>
        <taxon>Aphanomyces</taxon>
    </lineage>
</organism>
<proteinExistence type="predicted"/>
<dbReference type="InterPro" id="IPR036404">
    <property type="entry name" value="Jacalin-like_lectin_dom_sf"/>
</dbReference>
<feature type="domain" description="Jacalin-type lectin" evidence="2">
    <location>
        <begin position="572"/>
        <end position="712"/>
    </location>
</feature>
<dbReference type="SMART" id="SM00915">
    <property type="entry name" value="Jacalin"/>
    <property type="match status" value="1"/>
</dbReference>
<feature type="compositionally biased region" description="Pro residues" evidence="1">
    <location>
        <begin position="535"/>
        <end position="548"/>
    </location>
</feature>
<evidence type="ECO:0000313" key="4">
    <source>
        <dbReference type="EMBL" id="VFT97670.1"/>
    </source>
</evidence>
<keyword evidence="5" id="KW-1185">Reference proteome</keyword>
<dbReference type="InterPro" id="IPR053002">
    <property type="entry name" value="Metalloproteinase_M10B"/>
</dbReference>
<dbReference type="Proteomes" id="UP000332933">
    <property type="component" value="Unassembled WGS sequence"/>
</dbReference>
<dbReference type="Gene3D" id="2.100.10.30">
    <property type="entry name" value="Jacalin-like lectin domain"/>
    <property type="match status" value="2"/>
</dbReference>
<reference evidence="4 5" key="1">
    <citation type="submission" date="2019-03" db="EMBL/GenBank/DDBJ databases">
        <authorList>
            <person name="Gaulin E."/>
            <person name="Dumas B."/>
        </authorList>
    </citation>
    <scope>NUCLEOTIDE SEQUENCE [LARGE SCALE GENOMIC DNA]</scope>
    <source>
        <strain evidence="4">CBS 568.67</strain>
    </source>
</reference>
<dbReference type="PANTHER" id="PTHR21054:SF2">
    <property type="entry name" value="MIP04191P"/>
    <property type="match status" value="1"/>
</dbReference>
<dbReference type="Pfam" id="PF01419">
    <property type="entry name" value="Jacalin"/>
    <property type="match status" value="2"/>
</dbReference>
<gene>
    <name evidence="4" type="primary">Aste57867_20995</name>
    <name evidence="3" type="ORF">As57867_020927</name>
    <name evidence="4" type="ORF">ASTE57867_20995</name>
</gene>
<dbReference type="PANTHER" id="PTHR21054">
    <property type="entry name" value="ZINC METALLOPROTEINASE-RELATED"/>
    <property type="match status" value="1"/>
</dbReference>
<protein>
    <submittedName>
        <fullName evidence="4">Aste57867_20995 protein</fullName>
    </submittedName>
</protein>
<dbReference type="SUPFAM" id="SSF55486">
    <property type="entry name" value="Metalloproteases ('zincins'), catalytic domain"/>
    <property type="match status" value="1"/>
</dbReference>
<dbReference type="AlphaFoldDB" id="A0A485LGZ8"/>
<sequence length="938" mass="99886">MADEEARIELLHVSDGYIAQYPLLLLEGKFHCNWELPDNVLAEVTLNDSATYWPVSHAGVFKALVLLPAYGRHEICLNIAEAYHILSVEYVPSTRAHRISFYYQKGSGSAGTFDAPPGVDNSVAAAVKKIQFNAMLLQTAMASLLAAQGVHETFALEVDENGQPVVHVLESSFTDDEARAITDHELMDRVEEDLKSNGYVTDHAKHIVILGSSKYDVQSKAPKGHTALGGSRVGLFGSCGLHTWASHVGDVMQCFLDATKIDPSLLWDDSAGRGTYAANYSTGIGAVLHELGHTLGLGHASHGIMARGFDDMNCLFSVVKPKPTAAVTYTNAFPDGKLFLKYDGVVDVTSPEGAHWHRVSALKLRRSPWLSLTPRTPNPTPPTISWRGSIAGPVGCGTGSQTVFGTDSKDVAGFLIQSDDTGVHSIEVLTNAALNDLLFCGLAASGTQDLFILMDGEFIAQVDVRAKAWVDAIRFHTNFRVSRFFGGKGGQLHALKAPAGQAIYSLFGSQGEKTVGCIGAYVAPVPRHVTSPSHTPTPSPISSPPPAPATGGSFFDQIGNLFNQGASTTPAVATSGAFAKTGAGIEENQDDFSTKTIQSMGAILLTCTDSIVGFRVLSRADYTKAFADGFYTAPNELVFALAAHELLVQVDVRSSGWIHGMRFHTNLRISPWYGGFDGDEHSFACAPDACITGFYGSHGPQYLGTLGAYFGPAPRLPRPLPNRNSLTPSPSGNSGVHHVSIRSTPTFVAVSNDEHAADGSFEGAFVLHKDETLVQVDLVRLHNVIVGACFHTSARSSKWYGSTVGDYDAVVAPAGQAFAAICISSTGVDYTFESESHCRVTDARPVPAGVTVDAGQGNVTVAAADGVAFVVLSTFNNGDPLVETLVEFPRVTDLPPTWRLSTTYLQSKVPSPLPEYCLEVVDDTGASTLSPVLPACVA</sequence>
<reference evidence="3" key="2">
    <citation type="submission" date="2019-06" db="EMBL/GenBank/DDBJ databases">
        <title>Genomics analysis of Aphanomyces spp. identifies a new class of oomycete effector associated with host adaptation.</title>
        <authorList>
            <person name="Gaulin E."/>
        </authorList>
    </citation>
    <scope>NUCLEOTIDE SEQUENCE</scope>
    <source>
        <strain evidence="3">CBS 578.67</strain>
    </source>
</reference>
<dbReference type="OrthoDB" id="74460at2759"/>
<evidence type="ECO:0000256" key="1">
    <source>
        <dbReference type="SAM" id="MobiDB-lite"/>
    </source>
</evidence>
<evidence type="ECO:0000313" key="5">
    <source>
        <dbReference type="Proteomes" id="UP000332933"/>
    </source>
</evidence>
<evidence type="ECO:0000313" key="3">
    <source>
        <dbReference type="EMBL" id="KAF0687233.1"/>
    </source>
</evidence>
<feature type="region of interest" description="Disordered" evidence="1">
    <location>
        <begin position="529"/>
        <end position="549"/>
    </location>
</feature>
<dbReference type="SUPFAM" id="SSF51101">
    <property type="entry name" value="Mannose-binding lectins"/>
    <property type="match status" value="2"/>
</dbReference>
<dbReference type="EMBL" id="CAADRA010006980">
    <property type="protein sequence ID" value="VFT97670.1"/>
    <property type="molecule type" value="Genomic_DNA"/>
</dbReference>
<feature type="domain" description="Jacalin-type lectin" evidence="2">
    <location>
        <begin position="388"/>
        <end position="524"/>
    </location>
</feature>
<dbReference type="InterPro" id="IPR001229">
    <property type="entry name" value="Jacalin-like_lectin_dom"/>
</dbReference>
<dbReference type="PROSITE" id="PS51752">
    <property type="entry name" value="JACALIN_LECTIN"/>
    <property type="match status" value="2"/>
</dbReference>
<dbReference type="Pfam" id="PF12044">
    <property type="entry name" value="Metallopep"/>
    <property type="match status" value="1"/>
</dbReference>
<accession>A0A485LGZ8</accession>
<name>A0A485LGZ8_9STRA</name>